<keyword evidence="1" id="KW-1133">Transmembrane helix</keyword>
<organism evidence="3 4">
    <name type="scientific">Coprobacter fastidiosus</name>
    <dbReference type="NCBI Taxonomy" id="1099853"/>
    <lineage>
        <taxon>Bacteria</taxon>
        <taxon>Pseudomonadati</taxon>
        <taxon>Bacteroidota</taxon>
        <taxon>Bacteroidia</taxon>
        <taxon>Bacteroidales</taxon>
        <taxon>Barnesiellaceae</taxon>
        <taxon>Coprobacter</taxon>
    </lineage>
</organism>
<dbReference type="GO" id="GO:0016747">
    <property type="term" value="F:acyltransferase activity, transferring groups other than amino-acyl groups"/>
    <property type="evidence" value="ECO:0007669"/>
    <property type="project" value="InterPro"/>
</dbReference>
<feature type="transmembrane region" description="Helical" evidence="1">
    <location>
        <begin position="242"/>
        <end position="261"/>
    </location>
</feature>
<gene>
    <name evidence="3" type="ORF">DDY73_12245</name>
</gene>
<feature type="transmembrane region" description="Helical" evidence="1">
    <location>
        <begin position="306"/>
        <end position="329"/>
    </location>
</feature>
<evidence type="ECO:0000259" key="2">
    <source>
        <dbReference type="Pfam" id="PF01757"/>
    </source>
</evidence>
<feature type="transmembrane region" description="Helical" evidence="1">
    <location>
        <begin position="117"/>
        <end position="137"/>
    </location>
</feature>
<feature type="transmembrane region" description="Helical" evidence="1">
    <location>
        <begin position="41"/>
        <end position="61"/>
    </location>
</feature>
<protein>
    <recommendedName>
        <fullName evidence="2">Acyltransferase 3 domain-containing protein</fullName>
    </recommendedName>
</protein>
<evidence type="ECO:0000256" key="1">
    <source>
        <dbReference type="SAM" id="Phobius"/>
    </source>
</evidence>
<keyword evidence="1" id="KW-0812">Transmembrane</keyword>
<evidence type="ECO:0000313" key="3">
    <source>
        <dbReference type="EMBL" id="HBJ09759.1"/>
    </source>
</evidence>
<feature type="transmembrane region" description="Helical" evidence="1">
    <location>
        <begin position="15"/>
        <end position="35"/>
    </location>
</feature>
<feature type="transmembrane region" description="Helical" evidence="1">
    <location>
        <begin position="187"/>
        <end position="206"/>
    </location>
</feature>
<comment type="caution">
    <text evidence="3">The sequence shown here is derived from an EMBL/GenBank/DDBJ whole genome shotgun (WGS) entry which is preliminary data.</text>
</comment>
<feature type="transmembrane region" description="Helical" evidence="1">
    <location>
        <begin position="149"/>
        <end position="167"/>
    </location>
</feature>
<accession>A0A354M5H0</accession>
<dbReference type="RefSeq" id="WP_278583012.1">
    <property type="nucleotide sequence ID" value="NZ_CAJKYL010000004.1"/>
</dbReference>
<keyword evidence="1" id="KW-0472">Membrane</keyword>
<reference evidence="3 4" key="1">
    <citation type="journal article" date="2018" name="Nat. Biotechnol.">
        <title>A standardized bacterial taxonomy based on genome phylogeny substantially revises the tree of life.</title>
        <authorList>
            <person name="Parks D.H."/>
            <person name="Chuvochina M."/>
            <person name="Waite D.W."/>
            <person name="Rinke C."/>
            <person name="Skarshewski A."/>
            <person name="Chaumeil P.A."/>
            <person name="Hugenholtz P."/>
        </authorList>
    </citation>
    <scope>NUCLEOTIDE SEQUENCE [LARGE SCALE GENOMIC DNA]</scope>
    <source>
        <strain evidence="3">UBA11482</strain>
    </source>
</reference>
<feature type="transmembrane region" description="Helical" evidence="1">
    <location>
        <begin position="218"/>
        <end position="236"/>
    </location>
</feature>
<dbReference type="InterPro" id="IPR002656">
    <property type="entry name" value="Acyl_transf_3_dom"/>
</dbReference>
<feature type="transmembrane region" description="Helical" evidence="1">
    <location>
        <begin position="282"/>
        <end position="300"/>
    </location>
</feature>
<feature type="domain" description="Acyltransferase 3" evidence="2">
    <location>
        <begin position="15"/>
        <end position="323"/>
    </location>
</feature>
<sequence length="349" mass="41323">MDSTISYIKTSESTAIKGFLIFLIILGHNMIFTHYTEPVQGMGYLYCFHIQAFFILPFLYGAKPLTKERLANYFIRLYWPYLLLTTILSVIYSNFYLQKEFDFWGILRMFITGDVDLIKQYCGIQIFWFMPAMFSLSVLKDWFYNSNKVVRAVLLLFSCIANVFLFLASDYGYYYEISTDIRSVIPFGLYLGISYLVFGVFVRWIVGKLKEREIKCCPYLIIIFIGCSFLYFMNELSSHEQMIHVALLIVMPVIFMLILWYNGRHIQHLFFMEKAGDKTFPMYIIHPFIGYMLYAFVVKYTHISLLWAIVVQIVMFWGSYYLSVGLYRVDRIRKILLPRSFSELKSVFK</sequence>
<dbReference type="Pfam" id="PF01757">
    <property type="entry name" value="Acyl_transf_3"/>
    <property type="match status" value="1"/>
</dbReference>
<proteinExistence type="predicted"/>
<feature type="transmembrane region" description="Helical" evidence="1">
    <location>
        <begin position="73"/>
        <end position="97"/>
    </location>
</feature>
<dbReference type="Proteomes" id="UP000262954">
    <property type="component" value="Unassembled WGS sequence"/>
</dbReference>
<name>A0A354M5H0_9BACT</name>
<dbReference type="AlphaFoldDB" id="A0A354M5H0"/>
<evidence type="ECO:0000313" key="4">
    <source>
        <dbReference type="Proteomes" id="UP000262954"/>
    </source>
</evidence>
<dbReference type="EMBL" id="DNWC01000159">
    <property type="protein sequence ID" value="HBJ09759.1"/>
    <property type="molecule type" value="Genomic_DNA"/>
</dbReference>